<dbReference type="SUPFAM" id="SSF55486">
    <property type="entry name" value="Metalloproteases ('zincins'), catalytic domain"/>
    <property type="match status" value="1"/>
</dbReference>
<dbReference type="SUPFAM" id="SSF51120">
    <property type="entry name" value="beta-Roll"/>
    <property type="match status" value="1"/>
</dbReference>
<evidence type="ECO:0000256" key="7">
    <source>
        <dbReference type="ARBA" id="ARBA00022737"/>
    </source>
</evidence>
<dbReference type="Proteomes" id="UP000189295">
    <property type="component" value="Unassembled WGS sequence"/>
</dbReference>
<evidence type="ECO:0000256" key="8">
    <source>
        <dbReference type="ARBA" id="ARBA00022801"/>
    </source>
</evidence>
<keyword evidence="9 13" id="KW-0862">Zinc</keyword>
<comment type="cofactor">
    <cofactor evidence="1">
        <name>Ca(2+)</name>
        <dbReference type="ChEBI" id="CHEBI:29108"/>
    </cofactor>
</comment>
<evidence type="ECO:0000256" key="11">
    <source>
        <dbReference type="ARBA" id="ARBA00023049"/>
    </source>
</evidence>
<dbReference type="GO" id="GO:0005615">
    <property type="term" value="C:extracellular space"/>
    <property type="evidence" value="ECO:0007669"/>
    <property type="project" value="InterPro"/>
</dbReference>
<comment type="caution">
    <text evidence="15">The sequence shown here is derived from an EMBL/GenBank/DDBJ whole genome shotgun (WGS) entry which is preliminary data.</text>
</comment>
<comment type="similarity">
    <text evidence="3">Belongs to the peptidase M10B family.</text>
</comment>
<protein>
    <submittedName>
        <fullName evidence="15">Peptidase</fullName>
    </submittedName>
</protein>
<feature type="binding site" evidence="13">
    <location>
        <position position="196"/>
    </location>
    <ligand>
        <name>Zn(2+)</name>
        <dbReference type="ChEBI" id="CHEBI:29105"/>
        <note>catalytic</note>
    </ligand>
</feature>
<dbReference type="EMBL" id="MNPW01000007">
    <property type="protein sequence ID" value="ONH53107.1"/>
    <property type="molecule type" value="Genomic_DNA"/>
</dbReference>
<feature type="active site" evidence="12">
    <location>
        <position position="193"/>
    </location>
</feature>
<dbReference type="InterPro" id="IPR024079">
    <property type="entry name" value="MetalloPept_cat_dom_sf"/>
</dbReference>
<evidence type="ECO:0000256" key="2">
    <source>
        <dbReference type="ARBA" id="ARBA00004613"/>
    </source>
</evidence>
<evidence type="ECO:0000256" key="5">
    <source>
        <dbReference type="ARBA" id="ARBA00022670"/>
    </source>
</evidence>
<dbReference type="Gene3D" id="2.150.10.10">
    <property type="entry name" value="Serralysin-like metalloprotease, C-terminal"/>
    <property type="match status" value="1"/>
</dbReference>
<dbReference type="InterPro" id="IPR013858">
    <property type="entry name" value="Peptidase_M10B_C"/>
</dbReference>
<feature type="binding site" evidence="13">
    <location>
        <position position="202"/>
    </location>
    <ligand>
        <name>Zn(2+)</name>
        <dbReference type="ChEBI" id="CHEBI:29105"/>
        <note>catalytic</note>
    </ligand>
</feature>
<dbReference type="Pfam" id="PF08548">
    <property type="entry name" value="Peptidase_M10_C"/>
    <property type="match status" value="1"/>
</dbReference>
<keyword evidence="11" id="KW-0482">Metalloprotease</keyword>
<dbReference type="GO" id="GO:0006508">
    <property type="term" value="P:proteolysis"/>
    <property type="evidence" value="ECO:0007669"/>
    <property type="project" value="UniProtKB-KW"/>
</dbReference>
<dbReference type="GO" id="GO:0004222">
    <property type="term" value="F:metalloendopeptidase activity"/>
    <property type="evidence" value="ECO:0007669"/>
    <property type="project" value="InterPro"/>
</dbReference>
<dbReference type="InterPro" id="IPR006026">
    <property type="entry name" value="Peptidase_Metallo"/>
</dbReference>
<feature type="binding site" evidence="13">
    <location>
        <position position="192"/>
    </location>
    <ligand>
        <name>Zn(2+)</name>
        <dbReference type="ChEBI" id="CHEBI:29105"/>
        <note>catalytic</note>
    </ligand>
</feature>
<dbReference type="InterPro" id="IPR034033">
    <property type="entry name" value="Serralysin-like"/>
</dbReference>
<dbReference type="Pfam" id="PF00353">
    <property type="entry name" value="HemolysinCabind"/>
    <property type="match status" value="1"/>
</dbReference>
<name>A0A1V2K5U1_PSECE</name>
<evidence type="ECO:0000256" key="10">
    <source>
        <dbReference type="ARBA" id="ARBA00022837"/>
    </source>
</evidence>
<evidence type="ECO:0000256" key="13">
    <source>
        <dbReference type="PIRSR" id="PIRSR001205-2"/>
    </source>
</evidence>
<sequence length="481" mass="52140">MKRHNWREGPALITRASNTFQSIEKFQHRDDRGHGIQHSGMGSKSAEEAARQLLRQSPGWPDRNGDGRYDVIYEFRTPPQDRQKKQFNKTGFTHVLENQRQQTRLSLQSIEDVACVKFTEGPKTEDSDGHIMIGNYGQRFDDQGHAITSHSHAVLPQPGEPRSGDVWFVVNKGDTSVADANLGDAGRHTITHELGHAMGLAHPGDYNGTLDKSKIAYHEDSQSHTGMSYRGERTDYMHHGAVRAAAPQLDDISAYQTRYGANHETRQDDTTYGFNSNTNRDFLSVKTDKDKMLAAIWDGGGNDTLDVSGYKQDQQISLKAGTFSDIGGLKGNVSIAYGATIENAVAGSGNDLLVGNEAANTLKGGEGNDRFYGAGGADKLWGGKGGDVFVYGKTSESTGASPDEIMDFVSGKDRVDVSGIVTTLGNKPLKFVNAFTGGGGEALVAYDPALDMSKLQITGKSGEAAFVLLVHGKLQQRDIVS</sequence>
<proteinExistence type="inferred from homology"/>
<evidence type="ECO:0000256" key="1">
    <source>
        <dbReference type="ARBA" id="ARBA00001913"/>
    </source>
</evidence>
<dbReference type="GO" id="GO:0005509">
    <property type="term" value="F:calcium ion binding"/>
    <property type="evidence" value="ECO:0007669"/>
    <property type="project" value="InterPro"/>
</dbReference>
<gene>
    <name evidence="15" type="ORF">BLL36_15590</name>
</gene>
<keyword evidence="6 13" id="KW-0479">Metal-binding</keyword>
<comment type="subcellular location">
    <subcellularLocation>
        <location evidence="2">Secreted</location>
    </subcellularLocation>
</comment>
<reference evidence="15 16" key="1">
    <citation type="submission" date="2016-10" db="EMBL/GenBank/DDBJ databases">
        <title>Pseudomonas lactis sp. nov. and Pseudomonas paralactis sp. nov., isolated from bovine raw milk.</title>
        <authorList>
            <person name="Von Neubeck M."/>
            <person name="Huptas C."/>
            <person name="Glueck C."/>
            <person name="Krewinkel M."/>
            <person name="Stoeckel M."/>
            <person name="Stressler T."/>
            <person name="Fischer L."/>
            <person name="Hinrichs J."/>
            <person name="Scherer S."/>
            <person name="Wenning M."/>
        </authorList>
    </citation>
    <scope>NUCLEOTIDE SEQUENCE [LARGE SCALE GENOMIC DNA]</scope>
    <source>
        <strain evidence="15 16">DSM 17516</strain>
    </source>
</reference>
<dbReference type="PRINTS" id="PR00313">
    <property type="entry name" value="CABNDNGRPT"/>
</dbReference>
<keyword evidence="4" id="KW-0964">Secreted</keyword>
<evidence type="ECO:0000313" key="15">
    <source>
        <dbReference type="EMBL" id="ONH53107.1"/>
    </source>
</evidence>
<dbReference type="Gene3D" id="3.40.390.10">
    <property type="entry name" value="Collagenase (Catalytic Domain)"/>
    <property type="match status" value="1"/>
</dbReference>
<evidence type="ECO:0000256" key="3">
    <source>
        <dbReference type="ARBA" id="ARBA00009490"/>
    </source>
</evidence>
<keyword evidence="8" id="KW-0378">Hydrolase</keyword>
<dbReference type="InterPro" id="IPR011049">
    <property type="entry name" value="Serralysin-like_metalloprot_C"/>
</dbReference>
<accession>A0A1V2K5U1</accession>
<comment type="cofactor">
    <cofactor evidence="13">
        <name>Zn(2+)</name>
        <dbReference type="ChEBI" id="CHEBI:29105"/>
    </cofactor>
    <text evidence="13">Binds 1 zinc ion per subunit.</text>
</comment>
<evidence type="ECO:0000256" key="12">
    <source>
        <dbReference type="PIRSR" id="PIRSR001205-1"/>
    </source>
</evidence>
<evidence type="ECO:0000313" key="16">
    <source>
        <dbReference type="Proteomes" id="UP000189295"/>
    </source>
</evidence>
<keyword evidence="10" id="KW-0106">Calcium</keyword>
<evidence type="ECO:0000259" key="14">
    <source>
        <dbReference type="SMART" id="SM00235"/>
    </source>
</evidence>
<evidence type="ECO:0000256" key="4">
    <source>
        <dbReference type="ARBA" id="ARBA00022525"/>
    </source>
</evidence>
<dbReference type="AlphaFoldDB" id="A0A1V2K5U1"/>
<feature type="domain" description="Peptidase metallopeptidase" evidence="14">
    <location>
        <begin position="83"/>
        <end position="238"/>
    </location>
</feature>
<dbReference type="InterPro" id="IPR016294">
    <property type="entry name" value="Pept_M10B"/>
</dbReference>
<dbReference type="CDD" id="cd04277">
    <property type="entry name" value="ZnMc_serralysin_like"/>
    <property type="match status" value="1"/>
</dbReference>
<dbReference type="SMART" id="SM00235">
    <property type="entry name" value="ZnMc"/>
    <property type="match status" value="1"/>
</dbReference>
<evidence type="ECO:0000256" key="9">
    <source>
        <dbReference type="ARBA" id="ARBA00022833"/>
    </source>
</evidence>
<keyword evidence="5" id="KW-0645">Protease</keyword>
<dbReference type="PIRSF" id="PIRSF001205">
    <property type="entry name" value="Peptidase_M10B"/>
    <property type="match status" value="1"/>
</dbReference>
<organism evidence="15 16">
    <name type="scientific">Pseudomonas cedrina subsp. cedrina</name>
    <dbReference type="NCBI Taxonomy" id="76762"/>
    <lineage>
        <taxon>Bacteria</taxon>
        <taxon>Pseudomonadati</taxon>
        <taxon>Pseudomonadota</taxon>
        <taxon>Gammaproteobacteria</taxon>
        <taxon>Pseudomonadales</taxon>
        <taxon>Pseudomonadaceae</taxon>
        <taxon>Pseudomonas</taxon>
    </lineage>
</organism>
<dbReference type="InterPro" id="IPR001343">
    <property type="entry name" value="Hemolysn_Ca-bd"/>
</dbReference>
<evidence type="ECO:0000256" key="6">
    <source>
        <dbReference type="ARBA" id="ARBA00022723"/>
    </source>
</evidence>
<keyword evidence="7" id="KW-0677">Repeat</keyword>
<dbReference type="GO" id="GO:0008270">
    <property type="term" value="F:zinc ion binding"/>
    <property type="evidence" value="ECO:0007669"/>
    <property type="project" value="InterPro"/>
</dbReference>